<sequence>MIILTALALAATSVPQDMVPKSPAEAIAIANAHPERGTTGVFAMNVAAAERRPNALYLNSTSDYRSPDNVTFHLTPAAAKSLEKRLGAKPETMLIGKRVTVRGQIRNVPIANTVSGRPHSMNRYQHSVLVREASQVTVQ</sequence>
<proteinExistence type="predicted"/>
<protein>
    <submittedName>
        <fullName evidence="1">Uncharacterized protein</fullName>
    </submittedName>
</protein>
<keyword evidence="2" id="KW-1185">Reference proteome</keyword>
<organism evidence="1 2">
    <name type="scientific">Sphingomonas prati</name>
    <dbReference type="NCBI Taxonomy" id="1843237"/>
    <lineage>
        <taxon>Bacteria</taxon>
        <taxon>Pseudomonadati</taxon>
        <taxon>Pseudomonadota</taxon>
        <taxon>Alphaproteobacteria</taxon>
        <taxon>Sphingomonadales</taxon>
        <taxon>Sphingomonadaceae</taxon>
        <taxon>Sphingomonas</taxon>
    </lineage>
</organism>
<accession>A0A7W9BV21</accession>
<dbReference type="Proteomes" id="UP000546701">
    <property type="component" value="Unassembled WGS sequence"/>
</dbReference>
<comment type="caution">
    <text evidence="1">The sequence shown here is derived from an EMBL/GenBank/DDBJ whole genome shotgun (WGS) entry which is preliminary data.</text>
</comment>
<evidence type="ECO:0000313" key="2">
    <source>
        <dbReference type="Proteomes" id="UP000546701"/>
    </source>
</evidence>
<reference evidence="1 2" key="1">
    <citation type="submission" date="2020-08" db="EMBL/GenBank/DDBJ databases">
        <title>Genomic Encyclopedia of Type Strains, Phase IV (KMG-IV): sequencing the most valuable type-strain genomes for metagenomic binning, comparative biology and taxonomic classification.</title>
        <authorList>
            <person name="Goeker M."/>
        </authorList>
    </citation>
    <scope>NUCLEOTIDE SEQUENCE [LARGE SCALE GENOMIC DNA]</scope>
    <source>
        <strain evidence="1 2">DSM 103336</strain>
    </source>
</reference>
<dbReference type="EMBL" id="JACIJR010000008">
    <property type="protein sequence ID" value="MBB5730647.1"/>
    <property type="molecule type" value="Genomic_DNA"/>
</dbReference>
<dbReference type="OrthoDB" id="7576028at2"/>
<dbReference type="AlphaFoldDB" id="A0A7W9BV21"/>
<evidence type="ECO:0000313" key="1">
    <source>
        <dbReference type="EMBL" id="MBB5730647.1"/>
    </source>
</evidence>
<dbReference type="RefSeq" id="WP_157177700.1">
    <property type="nucleotide sequence ID" value="NZ_BMJP01000006.1"/>
</dbReference>
<gene>
    <name evidence="1" type="ORF">FHS99_003153</name>
</gene>
<name>A0A7W9BV21_9SPHN</name>